<organism evidence="2 3">
    <name type="scientific">Janibacter alittae</name>
    <dbReference type="NCBI Taxonomy" id="3115209"/>
    <lineage>
        <taxon>Bacteria</taxon>
        <taxon>Bacillati</taxon>
        <taxon>Actinomycetota</taxon>
        <taxon>Actinomycetes</taxon>
        <taxon>Micrococcales</taxon>
        <taxon>Intrasporangiaceae</taxon>
        <taxon>Janibacter</taxon>
    </lineage>
</organism>
<gene>
    <name evidence="2" type="ORF">V1351_07375</name>
</gene>
<reference evidence="2 3" key="1">
    <citation type="submission" date="2024-02" db="EMBL/GenBank/DDBJ databases">
        <title>Janibacter sp. nov., isolated from gut of marine sandworm.</title>
        <authorList>
            <person name="Kim B."/>
            <person name="Jun M.O."/>
            <person name="Shin N.-R."/>
        </authorList>
    </citation>
    <scope>NUCLEOTIDE SEQUENCE [LARGE SCALE GENOMIC DNA]</scope>
    <source>
        <strain evidence="2 3">A1S7</strain>
    </source>
</reference>
<keyword evidence="1" id="KW-1133">Transmembrane helix</keyword>
<feature type="transmembrane region" description="Helical" evidence="1">
    <location>
        <begin position="12"/>
        <end position="36"/>
    </location>
</feature>
<dbReference type="Proteomes" id="UP001382727">
    <property type="component" value="Chromosome"/>
</dbReference>
<name>A0ABZ2MLI1_9MICO</name>
<dbReference type="NCBIfam" id="NF042935">
    <property type="entry name" value="SCO6880_fam"/>
    <property type="match status" value="1"/>
</dbReference>
<evidence type="ECO:0000313" key="2">
    <source>
        <dbReference type="EMBL" id="WXB77888.1"/>
    </source>
</evidence>
<dbReference type="RefSeq" id="WP_338752185.1">
    <property type="nucleotide sequence ID" value="NZ_CP144913.1"/>
</dbReference>
<evidence type="ECO:0000313" key="3">
    <source>
        <dbReference type="Proteomes" id="UP001382727"/>
    </source>
</evidence>
<evidence type="ECO:0000256" key="1">
    <source>
        <dbReference type="SAM" id="Phobius"/>
    </source>
</evidence>
<dbReference type="InterPro" id="IPR049978">
    <property type="entry name" value="SCO6880-like"/>
</dbReference>
<keyword evidence="1" id="KW-0812">Transmembrane</keyword>
<feature type="transmembrane region" description="Helical" evidence="1">
    <location>
        <begin position="42"/>
        <end position="62"/>
    </location>
</feature>
<proteinExistence type="predicted"/>
<sequence length="501" mass="53882">MSGIYADYTKARIGLVFGLSGFQIAVLALSLLPIAWNASRGAWLSALVFVVLWLFIAAITTVPVRGRSATGWIVATLLFSLGGLLRWTRWRAKATRGAVEALDEPDLPGVLQGIQIHDGPPSGATFTRIAIIQDHRARTWAVTAAVVHPGIGLMEQEDRLRNGSGLSELLDLAARTELIDEVLILVRSVPDDGAERKQWITRHRRSDGPLAVRQINDDIHETLSPSNVRTECFVTIVVPETRLGRQAKESGGGVDGRARVMYGLAGEVESQLRGGLGMTSVTWQTSPDLALACRTGFAPGDRSAIIDALAEQEDGKDTNAQVPWAMAGPSGADALARHYSHDAWNSTSSTIKLPVKGAAMGALAPVLTPGEPGERRSFLVAYPILSQTKAERQSANSEWAADVGDGIRTQMKVKQKTKERDEADKVRRLDTKLARGNSLTRPYAVCTVTAPKTAAIAEYGPRLDASIRRAGFAPLRLDIAHDVAFAASTVPLGVSLARRAD</sequence>
<accession>A0ABZ2MLI1</accession>
<keyword evidence="1" id="KW-0472">Membrane</keyword>
<keyword evidence="3" id="KW-1185">Reference proteome</keyword>
<feature type="transmembrane region" description="Helical" evidence="1">
    <location>
        <begin position="69"/>
        <end position="87"/>
    </location>
</feature>
<dbReference type="EMBL" id="CP144913">
    <property type="protein sequence ID" value="WXB77888.1"/>
    <property type="molecule type" value="Genomic_DNA"/>
</dbReference>
<protein>
    <submittedName>
        <fullName evidence="2">SCO6880 family protein</fullName>
    </submittedName>
</protein>